<evidence type="ECO:0000313" key="2">
    <source>
        <dbReference type="Proteomes" id="UP000634668"/>
    </source>
</evidence>
<keyword evidence="2" id="KW-1185">Reference proteome</keyword>
<gene>
    <name evidence="1" type="ORF">GCM10007383_19680</name>
</gene>
<dbReference type="RefSeq" id="WP_026813081.1">
    <property type="nucleotide sequence ID" value="NZ_BMWP01000011.1"/>
</dbReference>
<organism evidence="1 2">
    <name type="scientific">Arenibacter certesii</name>
    <dbReference type="NCBI Taxonomy" id="228955"/>
    <lineage>
        <taxon>Bacteria</taxon>
        <taxon>Pseudomonadati</taxon>
        <taxon>Bacteroidota</taxon>
        <taxon>Flavobacteriia</taxon>
        <taxon>Flavobacteriales</taxon>
        <taxon>Flavobacteriaceae</taxon>
        <taxon>Arenibacter</taxon>
    </lineage>
</organism>
<reference evidence="1" key="2">
    <citation type="submission" date="2020-09" db="EMBL/GenBank/DDBJ databases">
        <authorList>
            <person name="Sun Q."/>
            <person name="Kim S."/>
        </authorList>
    </citation>
    <scope>NUCLEOTIDE SEQUENCE</scope>
    <source>
        <strain evidence="1">KCTC 12113</strain>
    </source>
</reference>
<comment type="caution">
    <text evidence="1">The sequence shown here is derived from an EMBL/GenBank/DDBJ whole genome shotgun (WGS) entry which is preliminary data.</text>
</comment>
<reference evidence="1" key="1">
    <citation type="journal article" date="2014" name="Int. J. Syst. Evol. Microbiol.">
        <title>Complete genome sequence of Corynebacterium casei LMG S-19264T (=DSM 44701T), isolated from a smear-ripened cheese.</title>
        <authorList>
            <consortium name="US DOE Joint Genome Institute (JGI-PGF)"/>
            <person name="Walter F."/>
            <person name="Albersmeier A."/>
            <person name="Kalinowski J."/>
            <person name="Ruckert C."/>
        </authorList>
    </citation>
    <scope>NUCLEOTIDE SEQUENCE</scope>
    <source>
        <strain evidence="1">KCTC 12113</strain>
    </source>
</reference>
<dbReference type="EMBL" id="BMWP01000011">
    <property type="protein sequence ID" value="GGW34686.1"/>
    <property type="molecule type" value="Genomic_DNA"/>
</dbReference>
<dbReference type="Proteomes" id="UP000634668">
    <property type="component" value="Unassembled WGS sequence"/>
</dbReference>
<sequence length="173" mass="19736">MKIIFYSIVFVILGSIITSCDKDDINHQNDFEKSVNAWLDFKEKSNNSYEYVVQGTSWTGLRWETTIQVAEGTTIQRHFKYTSTEGLTADIPEEELEWTENGSGINSRTNTIAAQALTLDEIYEKAKKEWLIDRKNTKTFFEAENDGLISSCGYVENGCMDDCFVGISLKNIR</sequence>
<name>A0A918IYR3_9FLAO</name>
<dbReference type="PROSITE" id="PS51257">
    <property type="entry name" value="PROKAR_LIPOPROTEIN"/>
    <property type="match status" value="1"/>
</dbReference>
<accession>A0A918IYR3</accession>
<proteinExistence type="predicted"/>
<dbReference type="AlphaFoldDB" id="A0A918IYR3"/>
<protein>
    <submittedName>
        <fullName evidence="1">Uncharacterized protein</fullName>
    </submittedName>
</protein>
<evidence type="ECO:0000313" key="1">
    <source>
        <dbReference type="EMBL" id="GGW34686.1"/>
    </source>
</evidence>